<evidence type="ECO:0000256" key="2">
    <source>
        <dbReference type="SAM" id="MobiDB-lite"/>
    </source>
</evidence>
<feature type="region of interest" description="Disordered" evidence="2">
    <location>
        <begin position="1"/>
        <end position="21"/>
    </location>
</feature>
<evidence type="ECO:0000256" key="1">
    <source>
        <dbReference type="SAM" id="Coils"/>
    </source>
</evidence>
<evidence type="ECO:0000313" key="6">
    <source>
        <dbReference type="Proteomes" id="UP001175211"/>
    </source>
</evidence>
<feature type="region of interest" description="Disordered" evidence="2">
    <location>
        <begin position="131"/>
        <end position="158"/>
    </location>
</feature>
<gene>
    <name evidence="5" type="ORF">EV420DRAFT_1481708</name>
    <name evidence="4" type="ORF">EV420DRAFT_1488921</name>
</gene>
<evidence type="ECO:0000313" key="4">
    <source>
        <dbReference type="EMBL" id="KAK0433825.1"/>
    </source>
</evidence>
<proteinExistence type="predicted"/>
<organism evidence="5 6">
    <name type="scientific">Armillaria tabescens</name>
    <name type="common">Ringless honey mushroom</name>
    <name type="synonym">Agaricus tabescens</name>
    <dbReference type="NCBI Taxonomy" id="1929756"/>
    <lineage>
        <taxon>Eukaryota</taxon>
        <taxon>Fungi</taxon>
        <taxon>Dikarya</taxon>
        <taxon>Basidiomycota</taxon>
        <taxon>Agaricomycotina</taxon>
        <taxon>Agaricomycetes</taxon>
        <taxon>Agaricomycetidae</taxon>
        <taxon>Agaricales</taxon>
        <taxon>Marasmiineae</taxon>
        <taxon>Physalacriaceae</taxon>
        <taxon>Desarmillaria</taxon>
    </lineage>
</organism>
<feature type="domain" description="Sin3 C-terminal" evidence="3">
    <location>
        <begin position="168"/>
        <end position="418"/>
    </location>
</feature>
<dbReference type="EMBL" id="JAUEPS010000028">
    <property type="protein sequence ID" value="KAK0453975.1"/>
    <property type="molecule type" value="Genomic_DNA"/>
</dbReference>
<dbReference type="EMBL" id="JAUEPS010000207">
    <property type="protein sequence ID" value="KAK0433825.1"/>
    <property type="molecule type" value="Genomic_DNA"/>
</dbReference>
<comment type="caution">
    <text evidence="5">The sequence shown here is derived from an EMBL/GenBank/DDBJ whole genome shotgun (WGS) entry which is preliminary data.</text>
</comment>
<evidence type="ECO:0000259" key="3">
    <source>
        <dbReference type="Pfam" id="PF16879"/>
    </source>
</evidence>
<feature type="coiled-coil region" evidence="1">
    <location>
        <begin position="467"/>
        <end position="499"/>
    </location>
</feature>
<keyword evidence="6" id="KW-1185">Reference proteome</keyword>
<name>A0AA39K5T1_ARMTA</name>
<dbReference type="Pfam" id="PF16879">
    <property type="entry name" value="Sin3a_C"/>
    <property type="match status" value="1"/>
</dbReference>
<accession>A0AA39K5T1</accession>
<dbReference type="AlphaFoldDB" id="A0AA39K5T1"/>
<dbReference type="InterPro" id="IPR031693">
    <property type="entry name" value="Sin3_C"/>
</dbReference>
<keyword evidence="1" id="KW-0175">Coiled coil</keyword>
<reference evidence="5" key="1">
    <citation type="submission" date="2023-06" db="EMBL/GenBank/DDBJ databases">
        <authorList>
            <consortium name="Lawrence Berkeley National Laboratory"/>
            <person name="Ahrendt S."/>
            <person name="Sahu N."/>
            <person name="Indic B."/>
            <person name="Wong-Bajracharya J."/>
            <person name="Merenyi Z."/>
            <person name="Ke H.-M."/>
            <person name="Monk M."/>
            <person name="Kocsube S."/>
            <person name="Drula E."/>
            <person name="Lipzen A."/>
            <person name="Balint B."/>
            <person name="Henrissat B."/>
            <person name="Andreopoulos B."/>
            <person name="Martin F.M."/>
            <person name="Harder C.B."/>
            <person name="Rigling D."/>
            <person name="Ford K.L."/>
            <person name="Foster G.D."/>
            <person name="Pangilinan J."/>
            <person name="Papanicolaou A."/>
            <person name="Barry K."/>
            <person name="LaButti K."/>
            <person name="Viragh M."/>
            <person name="Koriabine M."/>
            <person name="Yan M."/>
            <person name="Riley R."/>
            <person name="Champramary S."/>
            <person name="Plett K.L."/>
            <person name="Tsai I.J."/>
            <person name="Slot J."/>
            <person name="Sipos G."/>
            <person name="Plett J."/>
            <person name="Nagy L.G."/>
            <person name="Grigoriev I.V."/>
        </authorList>
    </citation>
    <scope>NUCLEOTIDE SEQUENCE</scope>
    <source>
        <strain evidence="5">CCBAS 213</strain>
    </source>
</reference>
<protein>
    <recommendedName>
        <fullName evidence="3">Sin3 C-terminal domain-containing protein</fullName>
    </recommendedName>
</protein>
<sequence>MYVSAPGDVRTSEDENVRMGAPSKLPKSKFCVCDPSHNKLPPIPAINTSSELHLRDLRLNHQTGSHRTDFGSSNLLAMPRAIGEMVTSLIGPGKAPLRSCDFWGRKGGIGVAAGDLRKKLLKSEQAKSMIRKTRVQEAVSPSLSRLPSPTPAEGSPAEGQQRWVKNTFFMNTHLYVLLQGHVYLSFNISNQLATEGPQSKAPFIVTGLSPRATAFIQSMSNPNANVSHFYELMLESCKCVFDNEVEQAAFEEQMQLMFGVKEAYKIFTNNKLIRSIIKQVQVILANDVNEVLYRERWWYESKGGLLSPHNAEKVLGSDENLFRINWLPESKKMMMQLIGKDDSSFDNLEISTGQWQAYIKSYVQTGPTTDVPQMKIRQLNLPTTIPTEANIKTSDGLKIKVCVHTYCLFFVSDSEDYLPIFIPSSDTSRPLTQAYLKKWCEWLGDIDVWEKRKEENAYHEREREIIIQETEGLRQEVEADREKEETRRLQKEIDDSEWELALHMDWLSSSRPSMI</sequence>
<evidence type="ECO:0000313" key="5">
    <source>
        <dbReference type="EMBL" id="KAK0453975.1"/>
    </source>
</evidence>
<dbReference type="RefSeq" id="XP_060328363.1">
    <property type="nucleotide sequence ID" value="XM_060469797.1"/>
</dbReference>
<dbReference type="GeneID" id="85353345"/>
<dbReference type="Proteomes" id="UP001175211">
    <property type="component" value="Unassembled WGS sequence"/>
</dbReference>